<feature type="compositionally biased region" description="Polar residues" evidence="1">
    <location>
        <begin position="165"/>
        <end position="183"/>
    </location>
</feature>
<protein>
    <recommendedName>
        <fullName evidence="2">UBX domain-containing protein</fullName>
    </recommendedName>
</protein>
<feature type="compositionally biased region" description="Basic and acidic residues" evidence="1">
    <location>
        <begin position="210"/>
        <end position="263"/>
    </location>
</feature>
<proteinExistence type="predicted"/>
<feature type="region of interest" description="Disordered" evidence="1">
    <location>
        <begin position="288"/>
        <end position="313"/>
    </location>
</feature>
<feature type="compositionally biased region" description="Polar residues" evidence="1">
    <location>
        <begin position="139"/>
        <end position="154"/>
    </location>
</feature>
<feature type="compositionally biased region" description="Basic and acidic residues" evidence="1">
    <location>
        <begin position="288"/>
        <end position="297"/>
    </location>
</feature>
<gene>
    <name evidence="3" type="ORF">CBER1_04385</name>
</gene>
<dbReference type="EMBL" id="PNEN01000494">
    <property type="protein sequence ID" value="PPJ57476.1"/>
    <property type="molecule type" value="Genomic_DNA"/>
</dbReference>
<dbReference type="InterPro" id="IPR001012">
    <property type="entry name" value="UBX_dom"/>
</dbReference>
<evidence type="ECO:0000256" key="1">
    <source>
        <dbReference type="SAM" id="MobiDB-lite"/>
    </source>
</evidence>
<dbReference type="OrthoDB" id="2445133at2759"/>
<feature type="compositionally biased region" description="Low complexity" evidence="1">
    <location>
        <begin position="184"/>
        <end position="201"/>
    </location>
</feature>
<dbReference type="AlphaFoldDB" id="A0A2S6CCP4"/>
<evidence type="ECO:0000313" key="3">
    <source>
        <dbReference type="EMBL" id="PPJ57476.1"/>
    </source>
</evidence>
<dbReference type="STRING" id="357750.A0A2S6CCP4"/>
<comment type="caution">
    <text evidence="3">The sequence shown here is derived from an EMBL/GenBank/DDBJ whole genome shotgun (WGS) entry which is preliminary data.</text>
</comment>
<sequence length="540" mass="58653">MFHQGDLQSGISRALAEQKLVACFISSDNEESQKWEHQWLGIGRRPAAIDIWSTKAVILKLEYGSQEAGFLSAFCPITSSPIFVIIDKGRVVDKIEGGIGHEEFMTRISTALDIEFHVMKKSEFEAAKQRSKEQDQPEQESAASDPNASTSSSTEHQDRNEVVNPPSTISAGSTAPPSQQHQQPATVSESTPSPAPESSSADMSTLFPDRAQRHEAEATKRAAAEKAERAARAKARRLEEEKALASDKGKGRATEETEKEKSRRDWILQQKIRKDEAKKDRERVLAQIEADKQERKARSQRPAAEAAPESRLPTSIEAASKRRTGAGGMCSLQIRLFDGTSIKGRFEPSATLDSTVRDWIKSTTAEQGNTNAADVPFTFKQIISPLPSRSIEVSEERQSLADLGLTPNATLVLVPVAGYTEAYSGNAGRGYMSSALHYTYALGNGASSILGSAMSYVPGLGGSATAAPTESTTRHSRSTSDDEGPTSLDGSSESLGSAKVKVKTLADQRAEAERERAKNPEFYNGNSSAFEGRRDDDDRK</sequence>
<feature type="domain" description="UBX" evidence="2">
    <location>
        <begin position="325"/>
        <end position="413"/>
    </location>
</feature>
<dbReference type="SUPFAM" id="SSF54236">
    <property type="entry name" value="Ubiquitin-like"/>
    <property type="match status" value="1"/>
</dbReference>
<feature type="region of interest" description="Disordered" evidence="1">
    <location>
        <begin position="125"/>
        <end position="263"/>
    </location>
</feature>
<organism evidence="3 4">
    <name type="scientific">Cercospora berteroae</name>
    <dbReference type="NCBI Taxonomy" id="357750"/>
    <lineage>
        <taxon>Eukaryota</taxon>
        <taxon>Fungi</taxon>
        <taxon>Dikarya</taxon>
        <taxon>Ascomycota</taxon>
        <taxon>Pezizomycotina</taxon>
        <taxon>Dothideomycetes</taxon>
        <taxon>Dothideomycetidae</taxon>
        <taxon>Mycosphaerellales</taxon>
        <taxon>Mycosphaerellaceae</taxon>
        <taxon>Cercospora</taxon>
    </lineage>
</organism>
<dbReference type="PANTHER" id="PTHR46424:SF1">
    <property type="entry name" value="UBX DOMAIN-CONTAINING PROTEIN 4"/>
    <property type="match status" value="1"/>
</dbReference>
<dbReference type="InterPro" id="IPR029071">
    <property type="entry name" value="Ubiquitin-like_domsf"/>
</dbReference>
<dbReference type="Pfam" id="PF00789">
    <property type="entry name" value="UBX"/>
    <property type="match status" value="1"/>
</dbReference>
<evidence type="ECO:0000313" key="4">
    <source>
        <dbReference type="Proteomes" id="UP000237631"/>
    </source>
</evidence>
<reference evidence="4" key="1">
    <citation type="journal article" date="2017" name="bioRxiv">
        <title>Conservation of a gene cluster reveals novel cercosporin biosynthetic mechanisms and extends production to the genus Colletotrichum.</title>
        <authorList>
            <person name="de Jonge R."/>
            <person name="Ebert M.K."/>
            <person name="Huitt-Roehl C.R."/>
            <person name="Pal P."/>
            <person name="Suttle J.C."/>
            <person name="Spanner R.E."/>
            <person name="Neubauer J.D."/>
            <person name="Jurick W.M.II."/>
            <person name="Stott K.A."/>
            <person name="Secor G.A."/>
            <person name="Thomma B.P.H.J."/>
            <person name="Van de Peer Y."/>
            <person name="Townsend C.A."/>
            <person name="Bolton M.D."/>
        </authorList>
    </citation>
    <scope>NUCLEOTIDE SEQUENCE [LARGE SCALE GENOMIC DNA]</scope>
    <source>
        <strain evidence="4">CBS538.71</strain>
    </source>
</reference>
<dbReference type="CDD" id="cd01767">
    <property type="entry name" value="UBX"/>
    <property type="match status" value="1"/>
</dbReference>
<dbReference type="PROSITE" id="PS50033">
    <property type="entry name" value="UBX"/>
    <property type="match status" value="1"/>
</dbReference>
<dbReference type="GO" id="GO:0005783">
    <property type="term" value="C:endoplasmic reticulum"/>
    <property type="evidence" value="ECO:0007669"/>
    <property type="project" value="TreeGrafter"/>
</dbReference>
<dbReference type="Gene3D" id="3.10.20.90">
    <property type="entry name" value="Phosphatidylinositol 3-kinase Catalytic Subunit, Chain A, domain 1"/>
    <property type="match status" value="1"/>
</dbReference>
<name>A0A2S6CCP4_9PEZI</name>
<dbReference type="PANTHER" id="PTHR46424">
    <property type="entry name" value="UBX DOMAIN-CONTAINING PROTEIN 4"/>
    <property type="match status" value="1"/>
</dbReference>
<evidence type="ECO:0000259" key="2">
    <source>
        <dbReference type="PROSITE" id="PS50033"/>
    </source>
</evidence>
<dbReference type="SMART" id="SM00166">
    <property type="entry name" value="UBX"/>
    <property type="match status" value="1"/>
</dbReference>
<dbReference type="GO" id="GO:0036503">
    <property type="term" value="P:ERAD pathway"/>
    <property type="evidence" value="ECO:0007669"/>
    <property type="project" value="TreeGrafter"/>
</dbReference>
<feature type="compositionally biased region" description="Basic and acidic residues" evidence="1">
    <location>
        <begin position="504"/>
        <end position="519"/>
    </location>
</feature>
<feature type="compositionally biased region" description="Basic and acidic residues" evidence="1">
    <location>
        <begin position="125"/>
        <end position="135"/>
    </location>
</feature>
<dbReference type="Pfam" id="PF23187">
    <property type="entry name" value="UBX7_N"/>
    <property type="match status" value="1"/>
</dbReference>
<keyword evidence="4" id="KW-1185">Reference proteome</keyword>
<feature type="region of interest" description="Disordered" evidence="1">
    <location>
        <begin position="462"/>
        <end position="540"/>
    </location>
</feature>
<dbReference type="Proteomes" id="UP000237631">
    <property type="component" value="Unassembled WGS sequence"/>
</dbReference>
<accession>A0A2S6CCP4</accession>
<feature type="compositionally biased region" description="Basic and acidic residues" evidence="1">
    <location>
        <begin position="531"/>
        <end position="540"/>
    </location>
</feature>